<accession>A0A6A5ASN9</accession>
<dbReference type="Proteomes" id="UP000444721">
    <property type="component" value="Unassembled WGS sequence"/>
</dbReference>
<gene>
    <name evidence="1" type="ORF">FDP41_009836</name>
</gene>
<reference evidence="1 2" key="1">
    <citation type="journal article" date="2019" name="Sci. Rep.">
        <title>Nanopore sequencing improves the draft genome of the human pathogenic amoeba Naegleria fowleri.</title>
        <authorList>
            <person name="Liechti N."/>
            <person name="Schurch N."/>
            <person name="Bruggmann R."/>
            <person name="Wittwer M."/>
        </authorList>
    </citation>
    <scope>NUCLEOTIDE SEQUENCE [LARGE SCALE GENOMIC DNA]</scope>
    <source>
        <strain evidence="1 2">ATCC 30894</strain>
    </source>
</reference>
<dbReference type="VEuPathDB" id="AmoebaDB:NF0129090"/>
<sequence>MFLNKFKPFQDLSFEGGSITLAFNASSHQINHEMKANKATLQFLAKTKSIKEQKWRHLSIYTKNPTLIDNMSLIFVICGQQSLAGNVGTKDSKNFSVLSSARYNLEQLTKLARSMHVPILVTDVIKKSNRRILPYEIY</sequence>
<dbReference type="VEuPathDB" id="AmoebaDB:NfTy_080570"/>
<name>A0A6A5ASN9_NAEFO</name>
<dbReference type="OrthoDB" id="10569241at2759"/>
<comment type="caution">
    <text evidence="1">The sequence shown here is derived from an EMBL/GenBank/DDBJ whole genome shotgun (WGS) entry which is preliminary data.</text>
</comment>
<keyword evidence="2" id="KW-1185">Reference proteome</keyword>
<organism evidence="1 2">
    <name type="scientific">Naegleria fowleri</name>
    <name type="common">Brain eating amoeba</name>
    <dbReference type="NCBI Taxonomy" id="5763"/>
    <lineage>
        <taxon>Eukaryota</taxon>
        <taxon>Discoba</taxon>
        <taxon>Heterolobosea</taxon>
        <taxon>Tetramitia</taxon>
        <taxon>Eutetramitia</taxon>
        <taxon>Vahlkampfiidae</taxon>
        <taxon>Naegleria</taxon>
    </lineage>
</organism>
<dbReference type="GeneID" id="68117051"/>
<dbReference type="AlphaFoldDB" id="A0A6A5ASN9"/>
<dbReference type="VEuPathDB" id="AmoebaDB:FDP41_009836"/>
<dbReference type="RefSeq" id="XP_044556329.1">
    <property type="nucleotide sequence ID" value="XM_044713837.1"/>
</dbReference>
<proteinExistence type="predicted"/>
<dbReference type="EMBL" id="VFQX01000074">
    <property type="protein sequence ID" value="KAF0971613.1"/>
    <property type="molecule type" value="Genomic_DNA"/>
</dbReference>
<protein>
    <submittedName>
        <fullName evidence="1">Uncharacterized protein</fullName>
    </submittedName>
</protein>
<evidence type="ECO:0000313" key="2">
    <source>
        <dbReference type="Proteomes" id="UP000444721"/>
    </source>
</evidence>
<evidence type="ECO:0000313" key="1">
    <source>
        <dbReference type="EMBL" id="KAF0971613.1"/>
    </source>
</evidence>